<dbReference type="OrthoDB" id="69177at2759"/>
<feature type="region of interest" description="Disordered" evidence="2">
    <location>
        <begin position="25"/>
        <end position="44"/>
    </location>
</feature>
<proteinExistence type="inferred from homology"/>
<name>L1IJ20_GUITC</name>
<keyword evidence="6" id="KW-1185">Reference proteome</keyword>
<dbReference type="eggNOG" id="ENOG502SWWI">
    <property type="taxonomic scope" value="Eukaryota"/>
</dbReference>
<dbReference type="PaxDb" id="55529-EKX36258"/>
<dbReference type="OMA" id="NTVCHAV"/>
<keyword evidence="1" id="KW-0408">Iron</keyword>
<evidence type="ECO:0000313" key="6">
    <source>
        <dbReference type="Proteomes" id="UP000011087"/>
    </source>
</evidence>
<dbReference type="RefSeq" id="XP_005823238.1">
    <property type="nucleotide sequence ID" value="XM_005823181.1"/>
</dbReference>
<feature type="domain" description="Fe2OG dioxygenase" evidence="3">
    <location>
        <begin position="191"/>
        <end position="279"/>
    </location>
</feature>
<reference evidence="4 6" key="1">
    <citation type="journal article" date="2012" name="Nature">
        <title>Algal genomes reveal evolutionary mosaicism and the fate of nucleomorphs.</title>
        <authorList>
            <consortium name="DOE Joint Genome Institute"/>
            <person name="Curtis B.A."/>
            <person name="Tanifuji G."/>
            <person name="Burki F."/>
            <person name="Gruber A."/>
            <person name="Irimia M."/>
            <person name="Maruyama S."/>
            <person name="Arias M.C."/>
            <person name="Ball S.G."/>
            <person name="Gile G.H."/>
            <person name="Hirakawa Y."/>
            <person name="Hopkins J.F."/>
            <person name="Kuo A."/>
            <person name="Rensing S.A."/>
            <person name="Schmutz J."/>
            <person name="Symeonidi A."/>
            <person name="Elias M."/>
            <person name="Eveleigh R.J."/>
            <person name="Herman E.K."/>
            <person name="Klute M.J."/>
            <person name="Nakayama T."/>
            <person name="Obornik M."/>
            <person name="Reyes-Prieto A."/>
            <person name="Armbrust E.V."/>
            <person name="Aves S.J."/>
            <person name="Beiko R.G."/>
            <person name="Coutinho P."/>
            <person name="Dacks J.B."/>
            <person name="Durnford D.G."/>
            <person name="Fast N.M."/>
            <person name="Green B.R."/>
            <person name="Grisdale C.J."/>
            <person name="Hempel F."/>
            <person name="Henrissat B."/>
            <person name="Hoppner M.P."/>
            <person name="Ishida K."/>
            <person name="Kim E."/>
            <person name="Koreny L."/>
            <person name="Kroth P.G."/>
            <person name="Liu Y."/>
            <person name="Malik S.B."/>
            <person name="Maier U.G."/>
            <person name="McRose D."/>
            <person name="Mock T."/>
            <person name="Neilson J.A."/>
            <person name="Onodera N.T."/>
            <person name="Poole A.M."/>
            <person name="Pritham E.J."/>
            <person name="Richards T.A."/>
            <person name="Rocap G."/>
            <person name="Roy S.W."/>
            <person name="Sarai C."/>
            <person name="Schaack S."/>
            <person name="Shirato S."/>
            <person name="Slamovits C.H."/>
            <person name="Spencer D.F."/>
            <person name="Suzuki S."/>
            <person name="Worden A.Z."/>
            <person name="Zauner S."/>
            <person name="Barry K."/>
            <person name="Bell C."/>
            <person name="Bharti A.K."/>
            <person name="Crow J.A."/>
            <person name="Grimwood J."/>
            <person name="Kramer R."/>
            <person name="Lindquist E."/>
            <person name="Lucas S."/>
            <person name="Salamov A."/>
            <person name="McFadden G.I."/>
            <person name="Lane C.E."/>
            <person name="Keeling P.J."/>
            <person name="Gray M.W."/>
            <person name="Grigoriev I.V."/>
            <person name="Archibald J.M."/>
        </authorList>
    </citation>
    <scope>NUCLEOTIDE SEQUENCE</scope>
    <source>
        <strain evidence="4 6">CCMP2712</strain>
    </source>
</reference>
<organism evidence="4">
    <name type="scientific">Guillardia theta (strain CCMP2712)</name>
    <name type="common">Cryptophyte</name>
    <dbReference type="NCBI Taxonomy" id="905079"/>
    <lineage>
        <taxon>Eukaryota</taxon>
        <taxon>Cryptophyceae</taxon>
        <taxon>Pyrenomonadales</taxon>
        <taxon>Geminigeraceae</taxon>
        <taxon>Guillardia</taxon>
    </lineage>
</organism>
<dbReference type="EMBL" id="JH993077">
    <property type="protein sequence ID" value="EKX36258.1"/>
    <property type="molecule type" value="Genomic_DNA"/>
</dbReference>
<evidence type="ECO:0000259" key="3">
    <source>
        <dbReference type="PROSITE" id="PS51471"/>
    </source>
</evidence>
<reference evidence="5" key="3">
    <citation type="submission" date="2015-06" db="UniProtKB">
        <authorList>
            <consortium name="EnsemblProtists"/>
        </authorList>
    </citation>
    <scope>IDENTIFICATION</scope>
</reference>
<dbReference type="EnsemblProtists" id="EKX36258">
    <property type="protein sequence ID" value="EKX36258"/>
    <property type="gene ID" value="GUITHDRAFT_117613"/>
</dbReference>
<dbReference type="GO" id="GO:0046872">
    <property type="term" value="F:metal ion binding"/>
    <property type="evidence" value="ECO:0007669"/>
    <property type="project" value="UniProtKB-KW"/>
</dbReference>
<dbReference type="Proteomes" id="UP000011087">
    <property type="component" value="Unassembled WGS sequence"/>
</dbReference>
<dbReference type="Gene3D" id="2.60.120.620">
    <property type="entry name" value="q2cbj1_9rhob like domain"/>
    <property type="match status" value="1"/>
</dbReference>
<evidence type="ECO:0000256" key="2">
    <source>
        <dbReference type="SAM" id="MobiDB-lite"/>
    </source>
</evidence>
<dbReference type="PROSITE" id="PS51471">
    <property type="entry name" value="FE2OG_OXY"/>
    <property type="match status" value="1"/>
</dbReference>
<evidence type="ECO:0000313" key="5">
    <source>
        <dbReference type="EnsemblProtists" id="EKX36258"/>
    </source>
</evidence>
<comment type="similarity">
    <text evidence="1">Belongs to the iron/ascorbate-dependent oxidoreductase family.</text>
</comment>
<protein>
    <recommendedName>
        <fullName evidence="3">Fe2OG dioxygenase domain-containing protein</fullName>
    </recommendedName>
</protein>
<keyword evidence="1" id="KW-0479">Metal-binding</keyword>
<keyword evidence="1" id="KW-0560">Oxidoreductase</keyword>
<evidence type="ECO:0000256" key="1">
    <source>
        <dbReference type="RuleBase" id="RU003682"/>
    </source>
</evidence>
<reference evidence="6" key="2">
    <citation type="submission" date="2012-11" db="EMBL/GenBank/DDBJ databases">
        <authorList>
            <person name="Kuo A."/>
            <person name="Curtis B.A."/>
            <person name="Tanifuji G."/>
            <person name="Burki F."/>
            <person name="Gruber A."/>
            <person name="Irimia M."/>
            <person name="Maruyama S."/>
            <person name="Arias M.C."/>
            <person name="Ball S.G."/>
            <person name="Gile G.H."/>
            <person name="Hirakawa Y."/>
            <person name="Hopkins J.F."/>
            <person name="Rensing S.A."/>
            <person name="Schmutz J."/>
            <person name="Symeonidi A."/>
            <person name="Elias M."/>
            <person name="Eveleigh R.J."/>
            <person name="Herman E.K."/>
            <person name="Klute M.J."/>
            <person name="Nakayama T."/>
            <person name="Obornik M."/>
            <person name="Reyes-Prieto A."/>
            <person name="Armbrust E.V."/>
            <person name="Aves S.J."/>
            <person name="Beiko R.G."/>
            <person name="Coutinho P."/>
            <person name="Dacks J.B."/>
            <person name="Durnford D.G."/>
            <person name="Fast N.M."/>
            <person name="Green B.R."/>
            <person name="Grisdale C."/>
            <person name="Hempe F."/>
            <person name="Henrissat B."/>
            <person name="Hoppner M.P."/>
            <person name="Ishida K.-I."/>
            <person name="Kim E."/>
            <person name="Koreny L."/>
            <person name="Kroth P.G."/>
            <person name="Liu Y."/>
            <person name="Malik S.-B."/>
            <person name="Maier U.G."/>
            <person name="McRose D."/>
            <person name="Mock T."/>
            <person name="Neilson J.A."/>
            <person name="Onodera N.T."/>
            <person name="Poole A.M."/>
            <person name="Pritham E.J."/>
            <person name="Richards T.A."/>
            <person name="Rocap G."/>
            <person name="Roy S.W."/>
            <person name="Sarai C."/>
            <person name="Schaack S."/>
            <person name="Shirato S."/>
            <person name="Slamovits C.H."/>
            <person name="Spencer D.F."/>
            <person name="Suzuki S."/>
            <person name="Worden A.Z."/>
            <person name="Zauner S."/>
            <person name="Barry K."/>
            <person name="Bell C."/>
            <person name="Bharti A.K."/>
            <person name="Crow J.A."/>
            <person name="Grimwood J."/>
            <person name="Kramer R."/>
            <person name="Lindquist E."/>
            <person name="Lucas S."/>
            <person name="Salamov A."/>
            <person name="McFadden G.I."/>
            <person name="Lane C.E."/>
            <person name="Keeling P.J."/>
            <person name="Gray M.W."/>
            <person name="Grigoriev I.V."/>
            <person name="Archibald J.M."/>
        </authorList>
    </citation>
    <scope>NUCLEOTIDE SEQUENCE</scope>
    <source>
        <strain evidence="6">CCMP2712</strain>
    </source>
</reference>
<dbReference type="GeneID" id="17292975"/>
<dbReference type="AlphaFoldDB" id="L1IJ20"/>
<dbReference type="GO" id="GO:0016491">
    <property type="term" value="F:oxidoreductase activity"/>
    <property type="evidence" value="ECO:0007669"/>
    <property type="project" value="UniProtKB-KW"/>
</dbReference>
<accession>L1IJ20</accession>
<dbReference type="HOGENOM" id="CLU_1144340_0_0_1"/>
<gene>
    <name evidence="4" type="ORF">GUITHDRAFT_117613</name>
</gene>
<evidence type="ECO:0000313" key="4">
    <source>
        <dbReference type="EMBL" id="EKX36258.1"/>
    </source>
</evidence>
<sequence length="279" mass="30864">MQDKLTEAEQVAIKSGLQLVPSQKHFSRLSMSSKRGRKKKSSFDADFDSMDKLEREALLESAQLSSINPSHLLRAIHVPDGDRVKAGKALIRKSMGVASLPAFLPADKCARVREHIGRTVKGDTIDSVDHCPEFQVSLSREQLSSLLEPHVVAALWALPTVFLEEQASAAALAEAVSRLTERELEERGWKGRVGIFGRKYEDGGRTHLGFHIDTNRVTINISLSPQSSHLGGNLLFLSGQALQLVRRDEGELSIHRGDVAHAVTKMQEGVRYSVILFFH</sequence>
<dbReference type="KEGG" id="gtt:GUITHDRAFT_117613"/>
<dbReference type="InterPro" id="IPR005123">
    <property type="entry name" value="Oxoglu/Fe-dep_dioxygenase_dom"/>
</dbReference>